<evidence type="ECO:0000313" key="2">
    <source>
        <dbReference type="EMBL" id="KAK7233325.1"/>
    </source>
</evidence>
<feature type="chain" id="PRO_5045167358" description="Methyltransferase domain-containing protein" evidence="1">
    <location>
        <begin position="32"/>
        <end position="315"/>
    </location>
</feature>
<accession>A0ABR1FM29</accession>
<name>A0ABR1FM29_AURAN</name>
<evidence type="ECO:0000256" key="1">
    <source>
        <dbReference type="SAM" id="SignalP"/>
    </source>
</evidence>
<feature type="signal peptide" evidence="1">
    <location>
        <begin position="1"/>
        <end position="31"/>
    </location>
</feature>
<reference evidence="2 3" key="1">
    <citation type="submission" date="2024-03" db="EMBL/GenBank/DDBJ databases">
        <title>Aureococcus anophagefferens CCMP1851 and Kratosvirus quantuckense: Draft genome of a second virus-susceptible host strain in the model system.</title>
        <authorList>
            <person name="Chase E."/>
            <person name="Truchon A.R."/>
            <person name="Schepens W."/>
            <person name="Wilhelm S.W."/>
        </authorList>
    </citation>
    <scope>NUCLEOTIDE SEQUENCE [LARGE SCALE GENOMIC DNA]</scope>
    <source>
        <strain evidence="2 3">CCMP1851</strain>
    </source>
</reference>
<evidence type="ECO:0008006" key="4">
    <source>
        <dbReference type="Google" id="ProtNLM"/>
    </source>
</evidence>
<proteinExistence type="predicted"/>
<comment type="caution">
    <text evidence="2">The sequence shown here is derived from an EMBL/GenBank/DDBJ whole genome shotgun (WGS) entry which is preliminary data.</text>
</comment>
<dbReference type="Pfam" id="PF13578">
    <property type="entry name" value="Methyltransf_24"/>
    <property type="match status" value="1"/>
</dbReference>
<keyword evidence="3" id="KW-1185">Reference proteome</keyword>
<protein>
    <recommendedName>
        <fullName evidence="4">Methyltransferase domain-containing protein</fullName>
    </recommendedName>
</protein>
<sequence length="315" mass="35510">MGQLRRRSPRRCRTAPCAAARLALLAAAAVAEAPDCQLHDTLADFHWARVKPCEAAVLEAEYARFEKHAHVVATALTKHKFRLPHRDQFPLLLNRLGLNGTAVEIGVREGHWSRMFLQTWAGASYHGIDPLPLDADLESYRTTKNMPEVYKYGVETIAYLNANPRWTFHHELDAVFIDDFKDESLDFVYIDSVHDYAHVKETFERWWPKVRRGGIIAGHDYCVADIDKREMGVNAWPDPGIKDGLGDRVPLCGKYGCIEGEFCYPKDINRKGRPKFGFAGVAFAALEAVEREQSHLQLTGEGGVVGNPSWWAVKP</sequence>
<dbReference type="Gene3D" id="3.40.50.150">
    <property type="entry name" value="Vaccinia Virus protein VP39"/>
    <property type="match status" value="1"/>
</dbReference>
<organism evidence="2 3">
    <name type="scientific">Aureococcus anophagefferens</name>
    <name type="common">Harmful bloom alga</name>
    <dbReference type="NCBI Taxonomy" id="44056"/>
    <lineage>
        <taxon>Eukaryota</taxon>
        <taxon>Sar</taxon>
        <taxon>Stramenopiles</taxon>
        <taxon>Ochrophyta</taxon>
        <taxon>Pelagophyceae</taxon>
        <taxon>Pelagomonadales</taxon>
        <taxon>Pelagomonadaceae</taxon>
        <taxon>Aureococcus</taxon>
    </lineage>
</organism>
<dbReference type="InterPro" id="IPR029063">
    <property type="entry name" value="SAM-dependent_MTases_sf"/>
</dbReference>
<dbReference type="SUPFAM" id="SSF53335">
    <property type="entry name" value="S-adenosyl-L-methionine-dependent methyltransferases"/>
    <property type="match status" value="1"/>
</dbReference>
<keyword evidence="1" id="KW-0732">Signal</keyword>
<dbReference type="EMBL" id="JBBJCI010000362">
    <property type="protein sequence ID" value="KAK7233325.1"/>
    <property type="molecule type" value="Genomic_DNA"/>
</dbReference>
<gene>
    <name evidence="2" type="ORF">SO694_00109058</name>
</gene>
<evidence type="ECO:0000313" key="3">
    <source>
        <dbReference type="Proteomes" id="UP001363151"/>
    </source>
</evidence>
<dbReference type="Proteomes" id="UP001363151">
    <property type="component" value="Unassembled WGS sequence"/>
</dbReference>